<organism evidence="4 5">
    <name type="scientific">Ceratodon purpureus</name>
    <name type="common">Fire moss</name>
    <name type="synonym">Dicranum purpureum</name>
    <dbReference type="NCBI Taxonomy" id="3225"/>
    <lineage>
        <taxon>Eukaryota</taxon>
        <taxon>Viridiplantae</taxon>
        <taxon>Streptophyta</taxon>
        <taxon>Embryophyta</taxon>
        <taxon>Bryophyta</taxon>
        <taxon>Bryophytina</taxon>
        <taxon>Bryopsida</taxon>
        <taxon>Dicranidae</taxon>
        <taxon>Pseudoditrichales</taxon>
        <taxon>Ditrichaceae</taxon>
        <taxon>Ceratodon</taxon>
    </lineage>
</organism>
<dbReference type="GO" id="GO:0043531">
    <property type="term" value="F:ADP binding"/>
    <property type="evidence" value="ECO:0007669"/>
    <property type="project" value="InterPro"/>
</dbReference>
<dbReference type="SMART" id="SM00255">
    <property type="entry name" value="TIR"/>
    <property type="match status" value="1"/>
</dbReference>
<comment type="caution">
    <text evidence="4">The sequence shown here is derived from an EMBL/GenBank/DDBJ whole genome shotgun (WGS) entry which is preliminary data.</text>
</comment>
<keyword evidence="5" id="KW-1185">Reference proteome</keyword>
<keyword evidence="2" id="KW-1133">Transmembrane helix</keyword>
<dbReference type="PROSITE" id="PS50104">
    <property type="entry name" value="TIR"/>
    <property type="match status" value="1"/>
</dbReference>
<dbReference type="InterPro" id="IPR032675">
    <property type="entry name" value="LRR_dom_sf"/>
</dbReference>
<sequence length="1317" mass="149642">MESLISTALPWFITVLGIIGGITFFKSAYNAVSQQPLKESENGRGTRAPRVLVKSKPQPEPKLERDLNSERQHDTDPRLQPKHKIFLSHSGAQKDFVEQLCEDLERFHHFPFFDKCEDSLPKGERFPELIFQAAKQCRVAVVVVSEEFFTRTKWPMLELDAFVKAQKKRNGYPRILPLFFKLSRAQCRESARRELWLKVWRGWARVDSKIVVEDWVDALNVFGPSNGLEYKSEGEVSYRRAARSTIIRLVPPDLQFDTTSYQGSERFCKVIVDKLHEVEASIEYGVRVVGVYGVGGLGKTSVCKALYNSQYAEYDGRVCLVELGGLSLEELQKQVLRELTQLNPELEKELRGDKVVRLLKERVHKHKVLLAIDNVWDSSVSRDAALTFLQAGFHCDSMVLVTARTRDILVRLGIEENHCIEMPELDEDEATKLFLHHALPYCLQLEGPQREVVVQCVERCRFDKGGAMGKSGFQYLPLAIKVLAGQLGGSSKDPLDWREGMWKLNFNLSQERVHPVFSVLRTGYDSLSVSQQLLFMDVALFGPGPNSRIPRLCRYWQEDIIFGNVFCWLSLLHKRSLSDTKDDLQILKRRSLLEDLGDGFSRITLHDLYYEFAVNESQAMDFSERRWLFADYETLSKITGTVFPSTAEIPEDLQRIPGLSCWPALRRIAICNSKISSLERAELQYCSNVVLLKLVNCPDIKRAELHDLGCLAFLEVDGCSELKASSLGIEGMRKLVWLRWSGSSFSHPCFPDMSLLKSLRVLELVGAWDSPESLLSSLPGLEECVHLFELTLWGHPQLLAFPDLSRMVSLQKVWFGDCGEASGLRGLSSKMTQLQELRLYDCHGIVELPGVEELVTLKKLQLVSCRVTVSSPDLKKLTNLDDLVCSGFSFKKSRRIKIAVHREELSVNEYDDLLELPDLSSLRGLRSLDLSRLNVGSLHEFHISHLTNLQILKCEWLEALTEVPDLSTLSQIRVLSFSCCYELRSVLEGNIDRLTTLQSLDVSQTAISVLPDLSNMKDLRALDFSNTCVTALPKDFARLATIPDLVMRWCKFLRIPLLELLGERVPEVQEFAAMNALCDIYRGFDFDNVEEGPHPSAFLVCRLLECVGCSTKQSRLRESAVSLLSRMSLHFQSTTNRGFNIKVLDTLGQVEGGVESVIRVFCEEEDVGSLFYVIAGFIFIGHRCFALRANDTLHKISRRVIRFGNGDRLLRDLEFYLSVVHCLEIMFEDPVVASAFGDEVAIDFLETLRLLGVEHKLMHYMAYVFTDRISRFYNLGHSWFDKLKPLYLAKIDVLLGIARVEFLSHSVHGGMDVELSL</sequence>
<evidence type="ECO:0000256" key="1">
    <source>
        <dbReference type="SAM" id="MobiDB-lite"/>
    </source>
</evidence>
<dbReference type="InterPro" id="IPR044974">
    <property type="entry name" value="Disease_R_plants"/>
</dbReference>
<dbReference type="Proteomes" id="UP000822688">
    <property type="component" value="Chromosome 11"/>
</dbReference>
<proteinExistence type="predicted"/>
<dbReference type="EMBL" id="CM026432">
    <property type="protein sequence ID" value="KAG0556582.1"/>
    <property type="molecule type" value="Genomic_DNA"/>
</dbReference>
<dbReference type="InterPro" id="IPR000157">
    <property type="entry name" value="TIR_dom"/>
</dbReference>
<keyword evidence="2" id="KW-0812">Transmembrane</keyword>
<evidence type="ECO:0000313" key="4">
    <source>
        <dbReference type="EMBL" id="KAG0556582.1"/>
    </source>
</evidence>
<dbReference type="InterPro" id="IPR002182">
    <property type="entry name" value="NB-ARC"/>
</dbReference>
<name>A0A8T0GHD7_CERPU</name>
<gene>
    <name evidence="4" type="ORF">KC19_11G064700</name>
</gene>
<dbReference type="Gene3D" id="3.80.10.10">
    <property type="entry name" value="Ribonuclease Inhibitor"/>
    <property type="match status" value="2"/>
</dbReference>
<dbReference type="SUPFAM" id="SSF52200">
    <property type="entry name" value="Toll/Interleukin receptor TIR domain"/>
    <property type="match status" value="1"/>
</dbReference>
<dbReference type="PANTHER" id="PTHR11017:SF579">
    <property type="entry name" value="TIR DOMAIN-CONTAINING PROTEIN"/>
    <property type="match status" value="1"/>
</dbReference>
<keyword evidence="2" id="KW-0472">Membrane</keyword>
<dbReference type="Pfam" id="PF00931">
    <property type="entry name" value="NB-ARC"/>
    <property type="match status" value="1"/>
</dbReference>
<feature type="compositionally biased region" description="Basic and acidic residues" evidence="1">
    <location>
        <begin position="57"/>
        <end position="78"/>
    </location>
</feature>
<dbReference type="GO" id="GO:0007165">
    <property type="term" value="P:signal transduction"/>
    <property type="evidence" value="ECO:0007669"/>
    <property type="project" value="InterPro"/>
</dbReference>
<dbReference type="Gene3D" id="3.40.50.300">
    <property type="entry name" value="P-loop containing nucleotide triphosphate hydrolases"/>
    <property type="match status" value="1"/>
</dbReference>
<feature type="region of interest" description="Disordered" evidence="1">
    <location>
        <begin position="35"/>
        <end position="78"/>
    </location>
</feature>
<reference evidence="4 5" key="1">
    <citation type="submission" date="2020-06" db="EMBL/GenBank/DDBJ databases">
        <title>WGS assembly of Ceratodon purpureus strain R40.</title>
        <authorList>
            <person name="Carey S.B."/>
            <person name="Jenkins J."/>
            <person name="Shu S."/>
            <person name="Lovell J.T."/>
            <person name="Sreedasyam A."/>
            <person name="Maumus F."/>
            <person name="Tiley G.P."/>
            <person name="Fernandez-Pozo N."/>
            <person name="Barry K."/>
            <person name="Chen C."/>
            <person name="Wang M."/>
            <person name="Lipzen A."/>
            <person name="Daum C."/>
            <person name="Saski C.A."/>
            <person name="Payton A.C."/>
            <person name="Mcbreen J.C."/>
            <person name="Conrad R.E."/>
            <person name="Kollar L.M."/>
            <person name="Olsson S."/>
            <person name="Huttunen S."/>
            <person name="Landis J.B."/>
            <person name="Wickett N.J."/>
            <person name="Johnson M.G."/>
            <person name="Rensing S.A."/>
            <person name="Grimwood J."/>
            <person name="Schmutz J."/>
            <person name="Mcdaniel S.F."/>
        </authorList>
    </citation>
    <scope>NUCLEOTIDE SEQUENCE [LARGE SCALE GENOMIC DNA]</scope>
    <source>
        <strain evidence="4 5">R40</strain>
    </source>
</reference>
<accession>A0A8T0GHD7</accession>
<dbReference type="SUPFAM" id="SSF52058">
    <property type="entry name" value="L domain-like"/>
    <property type="match status" value="2"/>
</dbReference>
<dbReference type="Gene3D" id="3.40.50.10140">
    <property type="entry name" value="Toll/interleukin-1 receptor homology (TIR) domain"/>
    <property type="match status" value="1"/>
</dbReference>
<evidence type="ECO:0000313" key="5">
    <source>
        <dbReference type="Proteomes" id="UP000822688"/>
    </source>
</evidence>
<dbReference type="InterPro" id="IPR035897">
    <property type="entry name" value="Toll_tir_struct_dom_sf"/>
</dbReference>
<dbReference type="Pfam" id="PF13676">
    <property type="entry name" value="TIR_2"/>
    <property type="match status" value="1"/>
</dbReference>
<dbReference type="PANTHER" id="PTHR11017">
    <property type="entry name" value="LEUCINE-RICH REPEAT-CONTAINING PROTEIN"/>
    <property type="match status" value="1"/>
</dbReference>
<dbReference type="PRINTS" id="PR00364">
    <property type="entry name" value="DISEASERSIST"/>
</dbReference>
<dbReference type="GO" id="GO:0006952">
    <property type="term" value="P:defense response"/>
    <property type="evidence" value="ECO:0007669"/>
    <property type="project" value="InterPro"/>
</dbReference>
<feature type="domain" description="TIR" evidence="3">
    <location>
        <begin position="81"/>
        <end position="222"/>
    </location>
</feature>
<feature type="transmembrane region" description="Helical" evidence="2">
    <location>
        <begin position="7"/>
        <end position="25"/>
    </location>
</feature>
<dbReference type="InterPro" id="IPR027417">
    <property type="entry name" value="P-loop_NTPase"/>
</dbReference>
<evidence type="ECO:0000259" key="3">
    <source>
        <dbReference type="PROSITE" id="PS50104"/>
    </source>
</evidence>
<dbReference type="SUPFAM" id="SSF52540">
    <property type="entry name" value="P-loop containing nucleoside triphosphate hydrolases"/>
    <property type="match status" value="1"/>
</dbReference>
<protein>
    <recommendedName>
        <fullName evidence="3">TIR domain-containing protein</fullName>
    </recommendedName>
</protein>
<evidence type="ECO:0000256" key="2">
    <source>
        <dbReference type="SAM" id="Phobius"/>
    </source>
</evidence>